<gene>
    <name evidence="2" type="ORF">SAMN04488055_1299</name>
</gene>
<sequence length="290" mass="34054">MERVDYKGMIVLHGDLFRFDQQRRYLIDQENKQNRYDLSVFERSGYYLKGLYDIRSHKVISSSEALIYATADKQPYPFKIPVAIVHKGERLSDRVINLINNDSLKWKHGFYYVDQALSDRLNGDLPTIDIYGTSFILNIKERELSQVDLPENKICFPHRAMFECSEIFYSTSRHTQVNVNSMVMFPNLKEFHPDVECILFPPLQEMDMIGYIQLSEMKATAMVCEIPWQPDQSKIRTMNLKDVDIASLLLKNLRQQPQVTRPDDIKQSAQQKEKQTEKYTRKNGNKRKLS</sequence>
<evidence type="ECO:0000313" key="2">
    <source>
        <dbReference type="EMBL" id="SIN77965.1"/>
    </source>
</evidence>
<name>A0A1N6E4I1_9BACT</name>
<evidence type="ECO:0000256" key="1">
    <source>
        <dbReference type="SAM" id="MobiDB-lite"/>
    </source>
</evidence>
<keyword evidence="3" id="KW-1185">Reference proteome</keyword>
<proteinExistence type="predicted"/>
<evidence type="ECO:0000313" key="3">
    <source>
        <dbReference type="Proteomes" id="UP000185003"/>
    </source>
</evidence>
<dbReference type="AlphaFoldDB" id="A0A1N6E4I1"/>
<protein>
    <submittedName>
        <fullName evidence="2">Uncharacterized protein</fullName>
    </submittedName>
</protein>
<organism evidence="2 3">
    <name type="scientific">Chitinophaga niabensis</name>
    <dbReference type="NCBI Taxonomy" id="536979"/>
    <lineage>
        <taxon>Bacteria</taxon>
        <taxon>Pseudomonadati</taxon>
        <taxon>Bacteroidota</taxon>
        <taxon>Chitinophagia</taxon>
        <taxon>Chitinophagales</taxon>
        <taxon>Chitinophagaceae</taxon>
        <taxon>Chitinophaga</taxon>
    </lineage>
</organism>
<reference evidence="2 3" key="1">
    <citation type="submission" date="2016-11" db="EMBL/GenBank/DDBJ databases">
        <authorList>
            <person name="Jaros S."/>
            <person name="Januszkiewicz K."/>
            <person name="Wedrychowicz H."/>
        </authorList>
    </citation>
    <scope>NUCLEOTIDE SEQUENCE [LARGE SCALE GENOMIC DNA]</scope>
    <source>
        <strain evidence="2 3">DSM 24787</strain>
    </source>
</reference>
<feature type="compositionally biased region" description="Basic residues" evidence="1">
    <location>
        <begin position="281"/>
        <end position="290"/>
    </location>
</feature>
<dbReference type="STRING" id="536979.SAMN04488055_1299"/>
<feature type="compositionally biased region" description="Basic and acidic residues" evidence="1">
    <location>
        <begin position="261"/>
        <end position="280"/>
    </location>
</feature>
<feature type="region of interest" description="Disordered" evidence="1">
    <location>
        <begin position="257"/>
        <end position="290"/>
    </location>
</feature>
<dbReference type="EMBL" id="FSRA01000001">
    <property type="protein sequence ID" value="SIN77965.1"/>
    <property type="molecule type" value="Genomic_DNA"/>
</dbReference>
<dbReference type="Proteomes" id="UP000185003">
    <property type="component" value="Unassembled WGS sequence"/>
</dbReference>
<accession>A0A1N6E4I1</accession>